<protein>
    <submittedName>
        <fullName evidence="1">Uncharacterized protein</fullName>
    </submittedName>
</protein>
<dbReference type="Proteomes" id="UP000235388">
    <property type="component" value="Unassembled WGS sequence"/>
</dbReference>
<gene>
    <name evidence="1" type="ORF">PCANC_22596</name>
</gene>
<reference evidence="1 2" key="1">
    <citation type="submission" date="2017-11" db="EMBL/GenBank/DDBJ databases">
        <title>De novo assembly and phasing of dikaryotic genomes from two isolates of Puccinia coronata f. sp. avenae, the causal agent of oat crown rust.</title>
        <authorList>
            <person name="Miller M.E."/>
            <person name="Zhang Y."/>
            <person name="Omidvar V."/>
            <person name="Sperschneider J."/>
            <person name="Schwessinger B."/>
            <person name="Raley C."/>
            <person name="Palmer J.M."/>
            <person name="Garnica D."/>
            <person name="Upadhyaya N."/>
            <person name="Rathjen J."/>
            <person name="Taylor J.M."/>
            <person name="Park R.F."/>
            <person name="Dodds P.N."/>
            <person name="Hirsch C.D."/>
            <person name="Kianian S.F."/>
            <person name="Figueroa M."/>
        </authorList>
    </citation>
    <scope>NUCLEOTIDE SEQUENCE [LARGE SCALE GENOMIC DNA]</scope>
    <source>
        <strain evidence="1">12NC29</strain>
    </source>
</reference>
<dbReference type="AlphaFoldDB" id="A0A2N5SM48"/>
<evidence type="ECO:0000313" key="2">
    <source>
        <dbReference type="Proteomes" id="UP000235388"/>
    </source>
</evidence>
<dbReference type="EMBL" id="PGCJ01000924">
    <property type="protein sequence ID" value="PLW14315.1"/>
    <property type="molecule type" value="Genomic_DNA"/>
</dbReference>
<sequence length="91" mass="10064">MDRSPVKAAFPLEFSCTISVLALHQRRARSKGRSHCRARCRSCRQFRNPTDVLSVDGGSNGIVAGAVCCAIHQGLDWNNETLPYHRQAHSS</sequence>
<accession>A0A2N5SM48</accession>
<keyword evidence="2" id="KW-1185">Reference proteome</keyword>
<evidence type="ECO:0000313" key="1">
    <source>
        <dbReference type="EMBL" id="PLW14315.1"/>
    </source>
</evidence>
<comment type="caution">
    <text evidence="1">The sequence shown here is derived from an EMBL/GenBank/DDBJ whole genome shotgun (WGS) entry which is preliminary data.</text>
</comment>
<organism evidence="1 2">
    <name type="scientific">Puccinia coronata f. sp. avenae</name>
    <dbReference type="NCBI Taxonomy" id="200324"/>
    <lineage>
        <taxon>Eukaryota</taxon>
        <taxon>Fungi</taxon>
        <taxon>Dikarya</taxon>
        <taxon>Basidiomycota</taxon>
        <taxon>Pucciniomycotina</taxon>
        <taxon>Pucciniomycetes</taxon>
        <taxon>Pucciniales</taxon>
        <taxon>Pucciniaceae</taxon>
        <taxon>Puccinia</taxon>
    </lineage>
</organism>
<proteinExistence type="predicted"/>
<name>A0A2N5SM48_9BASI</name>